<accession>A0A120K2B8</accession>
<dbReference type="Proteomes" id="UP000243052">
    <property type="component" value="Chromosome v"/>
</dbReference>
<sequence length="246" mass="28354">MGQADFGSAKFISKQMKMRGLQKLRFYCQLCMKQCRDDNGYRAHLKSPSHLKRASKVTSKDIDDYTQQFEYEFLKLLRLGHGEKKIEANKFYNEYIQDKHHIHMNVTRFTSLTKFIQHLSKTGKIKVHGIETIENDMDPGQLLISYIDNSSMNVLRKEELKQLEEGQKSEEDIKRKLLQKQIESDVSGSTGQNNSDDSEDRGCRSKEEQELSGKISLALQKPSKNKVGKKKVKPKGFNVFKNASKS</sequence>
<evidence type="ECO:0000259" key="2">
    <source>
        <dbReference type="PROSITE" id="PS00028"/>
    </source>
</evidence>
<reference evidence="3 4" key="1">
    <citation type="submission" date="2016-01" db="EMBL/GenBank/DDBJ databases">
        <title>Genome sequence of the yeast Holleya sinecauda.</title>
        <authorList>
            <person name="Dietrich F.S."/>
        </authorList>
    </citation>
    <scope>NUCLEOTIDE SEQUENCE [LARGE SCALE GENOMIC DNA]</scope>
    <source>
        <strain evidence="3 4">ATCC 58844</strain>
    </source>
</reference>
<feature type="domain" description="C2H2-type" evidence="2">
    <location>
        <begin position="28"/>
        <end position="50"/>
    </location>
</feature>
<dbReference type="STRING" id="45286.A0A120K2B8"/>
<dbReference type="SUPFAM" id="SSF57667">
    <property type="entry name" value="beta-beta-alpha zinc fingers"/>
    <property type="match status" value="1"/>
</dbReference>
<dbReference type="GO" id="GO:0005634">
    <property type="term" value="C:nucleus"/>
    <property type="evidence" value="ECO:0007669"/>
    <property type="project" value="TreeGrafter"/>
</dbReference>
<dbReference type="AlphaFoldDB" id="A0A120K2B8"/>
<dbReference type="RefSeq" id="XP_017988044.1">
    <property type="nucleotide sequence ID" value="XM_018132675.1"/>
</dbReference>
<protein>
    <submittedName>
        <fullName evidence="3">HEL233Cp</fullName>
    </submittedName>
</protein>
<dbReference type="SMART" id="SM01253">
    <property type="entry name" value="Kin17_mid"/>
    <property type="match status" value="1"/>
</dbReference>
<dbReference type="GO" id="GO:0003690">
    <property type="term" value="F:double-stranded DNA binding"/>
    <property type="evidence" value="ECO:0007669"/>
    <property type="project" value="TreeGrafter"/>
</dbReference>
<evidence type="ECO:0000256" key="1">
    <source>
        <dbReference type="SAM" id="MobiDB-lite"/>
    </source>
</evidence>
<evidence type="ECO:0000313" key="4">
    <source>
        <dbReference type="Proteomes" id="UP000243052"/>
    </source>
</evidence>
<dbReference type="Pfam" id="PF25095">
    <property type="entry name" value="C2H2-zf_KIN17"/>
    <property type="match status" value="1"/>
</dbReference>
<dbReference type="InterPro" id="IPR037321">
    <property type="entry name" value="KIN17-like"/>
</dbReference>
<feature type="compositionally biased region" description="Polar residues" evidence="1">
    <location>
        <begin position="184"/>
        <end position="195"/>
    </location>
</feature>
<feature type="compositionally biased region" description="Basic and acidic residues" evidence="1">
    <location>
        <begin position="200"/>
        <end position="211"/>
    </location>
</feature>
<dbReference type="PANTHER" id="PTHR12805">
    <property type="entry name" value="KIN17 KIN, ANTIGENIC DETERMINANT OF RECA PROTEIN HOMOLOG"/>
    <property type="match status" value="1"/>
</dbReference>
<feature type="compositionally biased region" description="Basic residues" evidence="1">
    <location>
        <begin position="223"/>
        <end position="234"/>
    </location>
</feature>
<name>A0A120K2B8_9SACH</name>
<proteinExistence type="predicted"/>
<dbReference type="GO" id="GO:0006974">
    <property type="term" value="P:DNA damage response"/>
    <property type="evidence" value="ECO:0007669"/>
    <property type="project" value="TreeGrafter"/>
</dbReference>
<dbReference type="PROSITE" id="PS00028">
    <property type="entry name" value="ZINC_FINGER_C2H2_1"/>
    <property type="match status" value="1"/>
</dbReference>
<feature type="compositionally biased region" description="Low complexity" evidence="1">
    <location>
        <begin position="235"/>
        <end position="246"/>
    </location>
</feature>
<dbReference type="InterPro" id="IPR013087">
    <property type="entry name" value="Znf_C2H2_type"/>
</dbReference>
<dbReference type="GeneID" id="28724324"/>
<dbReference type="InterPro" id="IPR038254">
    <property type="entry name" value="KIN17_WH-like_sf"/>
</dbReference>
<dbReference type="Pfam" id="PF10357">
    <property type="entry name" value="WH_KIN17"/>
    <property type="match status" value="1"/>
</dbReference>
<dbReference type="GO" id="GO:0006260">
    <property type="term" value="P:DNA replication"/>
    <property type="evidence" value="ECO:0007669"/>
    <property type="project" value="TreeGrafter"/>
</dbReference>
<evidence type="ECO:0000313" key="3">
    <source>
        <dbReference type="EMBL" id="AMD21048.1"/>
    </source>
</evidence>
<dbReference type="PANTHER" id="PTHR12805:SF0">
    <property type="entry name" value="DNA_RNA-BINDING PROTEIN KIN17"/>
    <property type="match status" value="1"/>
</dbReference>
<dbReference type="InterPro" id="IPR019447">
    <property type="entry name" value="DNA/RNA-bd_Kin17_WH-like_dom"/>
</dbReference>
<gene>
    <name evidence="3" type="ORF">AW171_hschr52981</name>
</gene>
<dbReference type="OrthoDB" id="10266249at2759"/>
<dbReference type="InterPro" id="IPR056767">
    <property type="entry name" value="C2H2-Znf_KIN17"/>
</dbReference>
<feature type="region of interest" description="Disordered" evidence="1">
    <location>
        <begin position="181"/>
        <end position="246"/>
    </location>
</feature>
<dbReference type="Gene3D" id="1.10.10.2030">
    <property type="entry name" value="DNA/RNA-binding protein Kin17, conserved domain"/>
    <property type="match status" value="1"/>
</dbReference>
<dbReference type="InterPro" id="IPR036236">
    <property type="entry name" value="Znf_C2H2_sf"/>
</dbReference>
<keyword evidence="4" id="KW-1185">Reference proteome</keyword>
<dbReference type="EMBL" id="CP014245">
    <property type="protein sequence ID" value="AMD21048.1"/>
    <property type="molecule type" value="Genomic_DNA"/>
</dbReference>
<organism evidence="3 4">
    <name type="scientific">Eremothecium sinecaudum</name>
    <dbReference type="NCBI Taxonomy" id="45286"/>
    <lineage>
        <taxon>Eukaryota</taxon>
        <taxon>Fungi</taxon>
        <taxon>Dikarya</taxon>
        <taxon>Ascomycota</taxon>
        <taxon>Saccharomycotina</taxon>
        <taxon>Saccharomycetes</taxon>
        <taxon>Saccharomycetales</taxon>
        <taxon>Saccharomycetaceae</taxon>
        <taxon>Eremothecium</taxon>
    </lineage>
</organism>